<dbReference type="EMBL" id="QKKF02012104">
    <property type="protein sequence ID" value="RZF43860.1"/>
    <property type="molecule type" value="Genomic_DNA"/>
</dbReference>
<comment type="caution">
    <text evidence="2">The sequence shown here is derived from an EMBL/GenBank/DDBJ whole genome shotgun (WGS) entry which is preliminary data.</text>
</comment>
<name>A0A482XE88_LAOST</name>
<organism evidence="2 3">
    <name type="scientific">Laodelphax striatellus</name>
    <name type="common">Small brown planthopper</name>
    <name type="synonym">Delphax striatella</name>
    <dbReference type="NCBI Taxonomy" id="195883"/>
    <lineage>
        <taxon>Eukaryota</taxon>
        <taxon>Metazoa</taxon>
        <taxon>Ecdysozoa</taxon>
        <taxon>Arthropoda</taxon>
        <taxon>Hexapoda</taxon>
        <taxon>Insecta</taxon>
        <taxon>Pterygota</taxon>
        <taxon>Neoptera</taxon>
        <taxon>Paraneoptera</taxon>
        <taxon>Hemiptera</taxon>
        <taxon>Auchenorrhyncha</taxon>
        <taxon>Fulgoroidea</taxon>
        <taxon>Delphacidae</taxon>
        <taxon>Criomorphinae</taxon>
        <taxon>Laodelphax</taxon>
    </lineage>
</organism>
<dbReference type="OrthoDB" id="10259843at2759"/>
<feature type="region of interest" description="Disordered" evidence="1">
    <location>
        <begin position="83"/>
        <end position="111"/>
    </location>
</feature>
<evidence type="ECO:0000313" key="3">
    <source>
        <dbReference type="Proteomes" id="UP000291343"/>
    </source>
</evidence>
<dbReference type="InParanoid" id="A0A482XE88"/>
<evidence type="ECO:0000256" key="1">
    <source>
        <dbReference type="SAM" id="MobiDB-lite"/>
    </source>
</evidence>
<dbReference type="STRING" id="195883.A0A482XE88"/>
<feature type="compositionally biased region" description="Acidic residues" evidence="1">
    <location>
        <begin position="9"/>
        <end position="26"/>
    </location>
</feature>
<evidence type="ECO:0000313" key="2">
    <source>
        <dbReference type="EMBL" id="RZF43860.1"/>
    </source>
</evidence>
<feature type="compositionally biased region" description="Basic and acidic residues" evidence="1">
    <location>
        <begin position="96"/>
        <end position="111"/>
    </location>
</feature>
<dbReference type="AlphaFoldDB" id="A0A482XE88"/>
<proteinExistence type="predicted"/>
<protein>
    <submittedName>
        <fullName evidence="2">Uncharacterized protein</fullName>
    </submittedName>
</protein>
<dbReference type="Proteomes" id="UP000291343">
    <property type="component" value="Unassembled WGS sequence"/>
</dbReference>
<feature type="region of interest" description="Disordered" evidence="1">
    <location>
        <begin position="1"/>
        <end position="36"/>
    </location>
</feature>
<accession>A0A482XE88</accession>
<reference evidence="2 3" key="1">
    <citation type="journal article" date="2017" name="Gigascience">
        <title>Genome sequence of the small brown planthopper, Laodelphax striatellus.</title>
        <authorList>
            <person name="Zhu J."/>
            <person name="Jiang F."/>
            <person name="Wang X."/>
            <person name="Yang P."/>
            <person name="Bao Y."/>
            <person name="Zhao W."/>
            <person name="Wang W."/>
            <person name="Lu H."/>
            <person name="Wang Q."/>
            <person name="Cui N."/>
            <person name="Li J."/>
            <person name="Chen X."/>
            <person name="Luo L."/>
            <person name="Yu J."/>
            <person name="Kang L."/>
            <person name="Cui F."/>
        </authorList>
    </citation>
    <scope>NUCLEOTIDE SEQUENCE [LARGE SCALE GENOMIC DNA]</scope>
    <source>
        <strain evidence="2">Lst14</strain>
    </source>
</reference>
<gene>
    <name evidence="2" type="ORF">LSTR_LSTR014653</name>
</gene>
<sequence length="111" mass="13193">MDLIKTIGDEDEVPDYSESSDEEEDYQPTKQKKRKKKDFEVDFAFASSAQEYNKDTWNDIQKYVKRNVKSKIDDKILKARKNLKKEEVEDNDESDIENRDNYGKREKSFGL</sequence>
<keyword evidence="3" id="KW-1185">Reference proteome</keyword>